<dbReference type="InterPro" id="IPR007889">
    <property type="entry name" value="HTH_Psq"/>
</dbReference>
<name>A0ABQ6PZF7_9BACT</name>
<evidence type="ECO:0000313" key="2">
    <source>
        <dbReference type="EMBL" id="GMQ33306.1"/>
    </source>
</evidence>
<dbReference type="RefSeq" id="WP_338228073.1">
    <property type="nucleotide sequence ID" value="NZ_BTPE01000004.1"/>
</dbReference>
<sequence length="58" mass="6624">MSRKAKSRQEIAQEFGISAKTLSRWFLKENLNIPKGLISPKSQDLIYEKFGKGIGQKQ</sequence>
<protein>
    <recommendedName>
        <fullName evidence="1">HTH psq-type domain-containing protein</fullName>
    </recommendedName>
</protein>
<comment type="caution">
    <text evidence="2">The sequence shown here is derived from an EMBL/GenBank/DDBJ whole genome shotgun (WGS) entry which is preliminary data.</text>
</comment>
<evidence type="ECO:0000313" key="3">
    <source>
        <dbReference type="Proteomes" id="UP001307705"/>
    </source>
</evidence>
<dbReference type="Pfam" id="PF04218">
    <property type="entry name" value="CENP-B_N"/>
    <property type="match status" value="1"/>
</dbReference>
<proteinExistence type="predicted"/>
<dbReference type="Proteomes" id="UP001307705">
    <property type="component" value="Unassembled WGS sequence"/>
</dbReference>
<gene>
    <name evidence="2" type="ORF">Ataiwa_15780</name>
</gene>
<feature type="domain" description="HTH psq-type" evidence="1">
    <location>
        <begin position="6"/>
        <end position="28"/>
    </location>
</feature>
<keyword evidence="3" id="KW-1185">Reference proteome</keyword>
<dbReference type="EMBL" id="BTPE01000004">
    <property type="protein sequence ID" value="GMQ33306.1"/>
    <property type="molecule type" value="Genomic_DNA"/>
</dbReference>
<reference evidence="2 3" key="1">
    <citation type="submission" date="2023-08" db="EMBL/GenBank/DDBJ databases">
        <title>Draft genome sequence of Algoriphagus taiwanensis.</title>
        <authorList>
            <person name="Takatani N."/>
            <person name="Hosokawa M."/>
            <person name="Sawabe T."/>
        </authorList>
    </citation>
    <scope>NUCLEOTIDE SEQUENCE [LARGE SCALE GENOMIC DNA]</scope>
    <source>
        <strain evidence="2 3">JCM 19755</strain>
    </source>
</reference>
<dbReference type="Gene3D" id="1.10.10.60">
    <property type="entry name" value="Homeodomain-like"/>
    <property type="match status" value="1"/>
</dbReference>
<evidence type="ECO:0000259" key="1">
    <source>
        <dbReference type="Pfam" id="PF04218"/>
    </source>
</evidence>
<organism evidence="2 3">
    <name type="scientific">Algoriphagus taiwanensis</name>
    <dbReference type="NCBI Taxonomy" id="1445656"/>
    <lineage>
        <taxon>Bacteria</taxon>
        <taxon>Pseudomonadati</taxon>
        <taxon>Bacteroidota</taxon>
        <taxon>Cytophagia</taxon>
        <taxon>Cytophagales</taxon>
        <taxon>Cyclobacteriaceae</taxon>
        <taxon>Algoriphagus</taxon>
    </lineage>
</organism>
<accession>A0ABQ6PZF7</accession>